<comment type="caution">
    <text evidence="1">The sequence shown here is derived from an EMBL/GenBank/DDBJ whole genome shotgun (WGS) entry which is preliminary data.</text>
</comment>
<dbReference type="PIRSF" id="PIRSF035170">
    <property type="entry name" value="HD_phosphohydro"/>
    <property type="match status" value="1"/>
</dbReference>
<evidence type="ECO:0008006" key="3">
    <source>
        <dbReference type="Google" id="ProtNLM"/>
    </source>
</evidence>
<dbReference type="InterPro" id="IPR009218">
    <property type="entry name" value="HD_phosphohydro"/>
</dbReference>
<dbReference type="PANTHER" id="PTHR21174">
    <property type="match status" value="1"/>
</dbReference>
<sequence length="216" mass="24733">MIERPDAKATARILPRFISWCVDQGAASDVAASLAEGLASRYQEPGRHYHHLGHIASSLAELNLQQTSDKLLEGAIWFHDVIYDPKGHDNEDASIRWFREQTAGWIAEDTRDAICRLIEATDFRKPRRDEPSEALMIDIDLAILSSLPEVYLAYTRAIRLEYSHVPEDAFCAGRAKVMEHFLSQPIYRTESFLIREEAARENIRRELERLTGEQKP</sequence>
<protein>
    <recommendedName>
        <fullName evidence="3">Metal-dependent HD superfamily phosphohydrolase</fullName>
    </recommendedName>
</protein>
<reference evidence="1" key="1">
    <citation type="submission" date="2022-10" db="EMBL/GenBank/DDBJ databases">
        <title>Luteolibacter sp. GHJ8, whole genome shotgun sequencing project.</title>
        <authorList>
            <person name="Zhao G."/>
            <person name="Shen L."/>
        </authorList>
    </citation>
    <scope>NUCLEOTIDE SEQUENCE</scope>
    <source>
        <strain evidence="1">GHJ8</strain>
    </source>
</reference>
<evidence type="ECO:0000313" key="2">
    <source>
        <dbReference type="Proteomes" id="UP001165653"/>
    </source>
</evidence>
<proteinExistence type="predicted"/>
<dbReference type="PANTHER" id="PTHR21174:SF0">
    <property type="entry name" value="HD PHOSPHOHYDROLASE FAMILY PROTEIN-RELATED"/>
    <property type="match status" value="1"/>
</dbReference>
<evidence type="ECO:0000313" key="1">
    <source>
        <dbReference type="EMBL" id="MCW1916840.1"/>
    </source>
</evidence>
<dbReference type="RefSeq" id="WP_264516459.1">
    <property type="nucleotide sequence ID" value="NZ_JAPDDR010000019.1"/>
</dbReference>
<keyword evidence="2" id="KW-1185">Reference proteome</keyword>
<dbReference type="EMBL" id="JAPDDR010000019">
    <property type="protein sequence ID" value="MCW1916840.1"/>
    <property type="molecule type" value="Genomic_DNA"/>
</dbReference>
<gene>
    <name evidence="1" type="ORF">OJ996_24845</name>
</gene>
<accession>A0ABT3GAJ0</accession>
<dbReference type="Proteomes" id="UP001165653">
    <property type="component" value="Unassembled WGS sequence"/>
</dbReference>
<dbReference type="SUPFAM" id="SSF109604">
    <property type="entry name" value="HD-domain/PDEase-like"/>
    <property type="match status" value="1"/>
</dbReference>
<organism evidence="1 2">
    <name type="scientific">Luteolibacter rhizosphaerae</name>
    <dbReference type="NCBI Taxonomy" id="2989719"/>
    <lineage>
        <taxon>Bacteria</taxon>
        <taxon>Pseudomonadati</taxon>
        <taxon>Verrucomicrobiota</taxon>
        <taxon>Verrucomicrobiia</taxon>
        <taxon>Verrucomicrobiales</taxon>
        <taxon>Verrucomicrobiaceae</taxon>
        <taxon>Luteolibacter</taxon>
    </lineage>
</organism>
<name>A0ABT3GAJ0_9BACT</name>